<reference evidence="6" key="2">
    <citation type="journal article" date="2017" name="Nat. Plants">
        <title>The Aegilops tauschii genome reveals multiple impacts of transposons.</title>
        <authorList>
            <person name="Zhao G."/>
            <person name="Zou C."/>
            <person name="Li K."/>
            <person name="Wang K."/>
            <person name="Li T."/>
            <person name="Gao L."/>
            <person name="Zhang X."/>
            <person name="Wang H."/>
            <person name="Yang Z."/>
            <person name="Liu X."/>
            <person name="Jiang W."/>
            <person name="Mao L."/>
            <person name="Kong X."/>
            <person name="Jiao Y."/>
            <person name="Jia J."/>
        </authorList>
    </citation>
    <scope>NUCLEOTIDE SEQUENCE [LARGE SCALE GENOMIC DNA]</scope>
    <source>
        <strain evidence="6">cv. AL8/78</strain>
    </source>
</reference>
<dbReference type="Gramene" id="AET4Gv20272100.1">
    <property type="protein sequence ID" value="AET4Gv20272100.1"/>
    <property type="gene ID" value="AET4Gv20272100"/>
</dbReference>
<reference evidence="5" key="4">
    <citation type="submission" date="2019-03" db="UniProtKB">
        <authorList>
            <consortium name="EnsemblPlants"/>
        </authorList>
    </citation>
    <scope>IDENTIFICATION</scope>
</reference>
<accession>A0A453HRF1</accession>
<dbReference type="SUPFAM" id="SSF101148">
    <property type="entry name" value="Plant invertase/pectin methylesterase inhibitor"/>
    <property type="match status" value="1"/>
</dbReference>
<comment type="similarity">
    <text evidence="3">Belongs to the PMEI family.</text>
</comment>
<dbReference type="NCBIfam" id="TIGR01614">
    <property type="entry name" value="PME_inhib"/>
    <property type="match status" value="1"/>
</dbReference>
<evidence type="ECO:0000256" key="1">
    <source>
        <dbReference type="ARBA" id="ARBA00022729"/>
    </source>
</evidence>
<dbReference type="EnsemblPlants" id="AET4Gv20272100.1">
    <property type="protein sequence ID" value="AET4Gv20272100.1"/>
    <property type="gene ID" value="AET4Gv20272100"/>
</dbReference>
<dbReference type="Gene3D" id="1.20.140.40">
    <property type="entry name" value="Invertase/pectin methylesterase inhibitor family protein"/>
    <property type="match status" value="1"/>
</dbReference>
<evidence type="ECO:0000256" key="3">
    <source>
        <dbReference type="ARBA" id="ARBA00038471"/>
    </source>
</evidence>
<dbReference type="Proteomes" id="UP000015105">
    <property type="component" value="Chromosome 4D"/>
</dbReference>
<dbReference type="OrthoDB" id="688182at2759"/>
<dbReference type="STRING" id="200361.A0A453HRF1"/>
<dbReference type="InterPro" id="IPR034088">
    <property type="entry name" value="Pla_a_1-like"/>
</dbReference>
<dbReference type="AlphaFoldDB" id="A0A453HRF1"/>
<dbReference type="CDD" id="cd15795">
    <property type="entry name" value="PMEI-Pla_a_1_like"/>
    <property type="match status" value="1"/>
</dbReference>
<dbReference type="InterPro" id="IPR006501">
    <property type="entry name" value="Pectinesterase_inhib_dom"/>
</dbReference>
<protein>
    <recommendedName>
        <fullName evidence="4">Pectinesterase inhibitor domain-containing protein</fullName>
    </recommendedName>
</protein>
<dbReference type="Pfam" id="PF04043">
    <property type="entry name" value="PMEI"/>
    <property type="match status" value="1"/>
</dbReference>
<reference evidence="5" key="5">
    <citation type="journal article" date="2021" name="G3 (Bethesda)">
        <title>Aegilops tauschii genome assembly Aet v5.0 features greater sequence contiguity and improved annotation.</title>
        <authorList>
            <person name="Wang L."/>
            <person name="Zhu T."/>
            <person name="Rodriguez J.C."/>
            <person name="Deal K.R."/>
            <person name="Dubcovsky J."/>
            <person name="McGuire P.E."/>
            <person name="Lux T."/>
            <person name="Spannagl M."/>
            <person name="Mayer K.F.X."/>
            <person name="Baldrich P."/>
            <person name="Meyers B.C."/>
            <person name="Huo N."/>
            <person name="Gu Y.Q."/>
            <person name="Zhou H."/>
            <person name="Devos K.M."/>
            <person name="Bennetzen J.L."/>
            <person name="Unver T."/>
            <person name="Budak H."/>
            <person name="Gulick P.J."/>
            <person name="Galiba G."/>
            <person name="Kalapos B."/>
            <person name="Nelson D.R."/>
            <person name="Li P."/>
            <person name="You F.M."/>
            <person name="Luo M.C."/>
            <person name="Dvorak J."/>
        </authorList>
    </citation>
    <scope>NUCLEOTIDE SEQUENCE [LARGE SCALE GENOMIC DNA]</scope>
    <source>
        <strain evidence="5">cv. AL8/78</strain>
    </source>
</reference>
<proteinExistence type="inferred from homology"/>
<dbReference type="OMA" id="ARCLRWC"/>
<reference evidence="6" key="1">
    <citation type="journal article" date="2014" name="Science">
        <title>Ancient hybridizations among the ancestral genomes of bread wheat.</title>
        <authorList>
            <consortium name="International Wheat Genome Sequencing Consortium,"/>
            <person name="Marcussen T."/>
            <person name="Sandve S.R."/>
            <person name="Heier L."/>
            <person name="Spannagl M."/>
            <person name="Pfeifer M."/>
            <person name="Jakobsen K.S."/>
            <person name="Wulff B.B."/>
            <person name="Steuernagel B."/>
            <person name="Mayer K.F."/>
            <person name="Olsen O.A."/>
        </authorList>
    </citation>
    <scope>NUCLEOTIDE SEQUENCE [LARGE SCALE GENOMIC DNA]</scope>
    <source>
        <strain evidence="6">cv. AL8/78</strain>
    </source>
</reference>
<dbReference type="KEGG" id="ats:109773151"/>
<dbReference type="GO" id="GO:0005576">
    <property type="term" value="C:extracellular region"/>
    <property type="evidence" value="ECO:0007669"/>
    <property type="project" value="UniProtKB-ARBA"/>
</dbReference>
<dbReference type="RefSeq" id="XP_020187437.2">
    <property type="nucleotide sequence ID" value="XM_020331848.4"/>
</dbReference>
<evidence type="ECO:0000256" key="2">
    <source>
        <dbReference type="ARBA" id="ARBA00023157"/>
    </source>
</evidence>
<dbReference type="FunFam" id="1.20.140.40:FF:000002">
    <property type="entry name" value="Putative invertase inhibitor"/>
    <property type="match status" value="1"/>
</dbReference>
<name>A0A453HRF1_AEGTS</name>
<sequence length="237" mass="24524">MQSIFQHLTCSSAIFDTYTRRNPSQAMASFSCSSSSMMSVILLLFSVLLAAAEAPAPARSASDQIILAACKTVGGGSTYFDVTFCLGALGSAGSAAGYQDLAAVAVDLLATNATSTEAKIDRLLGGSGVKVKPGDAALARCLRWCRSLYGGIVDDGPASTAAVKGGRFGEATAILEKAAAAAKECEGRFEKSKAASPLTAEDDDAFKLAKLAVALLRFDEKLDISPRFTSSFDHSPS</sequence>
<organism evidence="5 6">
    <name type="scientific">Aegilops tauschii subsp. strangulata</name>
    <name type="common">Goatgrass</name>
    <dbReference type="NCBI Taxonomy" id="200361"/>
    <lineage>
        <taxon>Eukaryota</taxon>
        <taxon>Viridiplantae</taxon>
        <taxon>Streptophyta</taxon>
        <taxon>Embryophyta</taxon>
        <taxon>Tracheophyta</taxon>
        <taxon>Spermatophyta</taxon>
        <taxon>Magnoliopsida</taxon>
        <taxon>Liliopsida</taxon>
        <taxon>Poales</taxon>
        <taxon>Poaceae</taxon>
        <taxon>BOP clade</taxon>
        <taxon>Pooideae</taxon>
        <taxon>Triticodae</taxon>
        <taxon>Triticeae</taxon>
        <taxon>Triticinae</taxon>
        <taxon>Aegilops</taxon>
    </lineage>
</organism>
<evidence type="ECO:0000313" key="5">
    <source>
        <dbReference type="EnsemblPlants" id="AET4Gv20272100.1"/>
    </source>
</evidence>
<dbReference type="SMART" id="SM00856">
    <property type="entry name" value="PMEI"/>
    <property type="match status" value="1"/>
</dbReference>
<dbReference type="PANTHER" id="PTHR35357:SF8">
    <property type="entry name" value="OS01G0111000 PROTEIN"/>
    <property type="match status" value="1"/>
</dbReference>
<dbReference type="GO" id="GO:0004857">
    <property type="term" value="F:enzyme inhibitor activity"/>
    <property type="evidence" value="ECO:0007669"/>
    <property type="project" value="InterPro"/>
</dbReference>
<reference evidence="5" key="3">
    <citation type="journal article" date="2017" name="Nature">
        <title>Genome sequence of the progenitor of the wheat D genome Aegilops tauschii.</title>
        <authorList>
            <person name="Luo M.C."/>
            <person name="Gu Y.Q."/>
            <person name="Puiu D."/>
            <person name="Wang H."/>
            <person name="Twardziok S.O."/>
            <person name="Deal K.R."/>
            <person name="Huo N."/>
            <person name="Zhu T."/>
            <person name="Wang L."/>
            <person name="Wang Y."/>
            <person name="McGuire P.E."/>
            <person name="Liu S."/>
            <person name="Long H."/>
            <person name="Ramasamy R.K."/>
            <person name="Rodriguez J.C."/>
            <person name="Van S.L."/>
            <person name="Yuan L."/>
            <person name="Wang Z."/>
            <person name="Xia Z."/>
            <person name="Xiao L."/>
            <person name="Anderson O.D."/>
            <person name="Ouyang S."/>
            <person name="Liang Y."/>
            <person name="Zimin A.V."/>
            <person name="Pertea G."/>
            <person name="Qi P."/>
            <person name="Bennetzen J.L."/>
            <person name="Dai X."/>
            <person name="Dawson M.W."/>
            <person name="Muller H.G."/>
            <person name="Kugler K."/>
            <person name="Rivarola-Duarte L."/>
            <person name="Spannagl M."/>
            <person name="Mayer K.F.X."/>
            <person name="Lu F.H."/>
            <person name="Bevan M.W."/>
            <person name="Leroy P."/>
            <person name="Li P."/>
            <person name="You F.M."/>
            <person name="Sun Q."/>
            <person name="Liu Z."/>
            <person name="Lyons E."/>
            <person name="Wicker T."/>
            <person name="Salzberg S.L."/>
            <person name="Devos K.M."/>
            <person name="Dvorak J."/>
        </authorList>
    </citation>
    <scope>NUCLEOTIDE SEQUENCE [LARGE SCALE GENOMIC DNA]</scope>
    <source>
        <strain evidence="5">cv. AL8/78</strain>
    </source>
</reference>
<feature type="domain" description="Pectinesterase inhibitor" evidence="4">
    <location>
        <begin position="61"/>
        <end position="215"/>
    </location>
</feature>
<keyword evidence="1" id="KW-0732">Signal</keyword>
<dbReference type="InterPro" id="IPR035513">
    <property type="entry name" value="Invertase/methylesterase_inhib"/>
</dbReference>
<keyword evidence="2" id="KW-1015">Disulfide bond</keyword>
<dbReference type="PANTHER" id="PTHR35357">
    <property type="entry name" value="OS02G0537100 PROTEIN"/>
    <property type="match status" value="1"/>
</dbReference>
<evidence type="ECO:0000259" key="4">
    <source>
        <dbReference type="SMART" id="SM00856"/>
    </source>
</evidence>
<evidence type="ECO:0000313" key="6">
    <source>
        <dbReference type="Proteomes" id="UP000015105"/>
    </source>
</evidence>
<dbReference type="GeneID" id="109773151"/>
<keyword evidence="6" id="KW-1185">Reference proteome</keyword>